<dbReference type="GO" id="GO:0006351">
    <property type="term" value="P:DNA-templated transcription"/>
    <property type="evidence" value="ECO:0007669"/>
    <property type="project" value="InterPro"/>
</dbReference>
<dbReference type="AlphaFoldDB" id="G3BDF3"/>
<evidence type="ECO:0000256" key="3">
    <source>
        <dbReference type="ARBA" id="ARBA00023015"/>
    </source>
</evidence>
<organism evidence="9">
    <name type="scientific">Candida tenuis (strain ATCC 10573 / BCRC 21748 / CBS 615 / JCM 9827 / NBRC 10315 / NRRL Y-1498 / VKM Y-70)</name>
    <name type="common">Yeast</name>
    <name type="synonym">Yamadazyma tenuis</name>
    <dbReference type="NCBI Taxonomy" id="590646"/>
    <lineage>
        <taxon>Eukaryota</taxon>
        <taxon>Fungi</taxon>
        <taxon>Dikarya</taxon>
        <taxon>Ascomycota</taxon>
        <taxon>Saccharomycotina</taxon>
        <taxon>Pichiomycetes</taxon>
        <taxon>Debaryomycetaceae</taxon>
        <taxon>Yamadazyma</taxon>
    </lineage>
</organism>
<feature type="domain" description="C2H2-type" evidence="7">
    <location>
        <begin position="4"/>
        <end position="32"/>
    </location>
</feature>
<dbReference type="PANTHER" id="PTHR47660:SF2">
    <property type="entry name" value="TRANSCRIPTION FACTOR WITH C2H2 AND ZN(2)-CYS(6) DNA BINDING DOMAIN (EUROFUNG)"/>
    <property type="match status" value="1"/>
</dbReference>
<dbReference type="Gene3D" id="3.30.160.60">
    <property type="entry name" value="Classic Zinc Finger"/>
    <property type="match status" value="1"/>
</dbReference>
<sequence>MDKPTCQVCFKSFSRLDHLKRHHESAHGNTEVVCSHCTKFFARRDALRRHLLSCSKAVYDNQKLYPDSRSLPNEHKGRKRKSCDRCVSMKKKCIFENSHICSTCLKRGSECNISSVTSINEFMEECYEVGAQVDTYNSQSTTDSSVITNSPIRYPFGGHSFDLDETFIGWSPLFSPFSFIDSKSPGQVASALSIKIETMAENLPEEVKAWLLKSDIISFINSYFSGFHLHTPFLHQPTFDPLTTPDILLYSLIIVGALYSDDHEDVQFASSLLVTVDDYIQAKSKVSKSPEEEQFDILQAYICTYTAQTWVGTSDQRDNAILKFPKIVKMVRNQNLTNIRHKSFYARTQSDWESWVDTEKRIRVVYSAWLLDTSYLIFFEQAPRLFPAELNIPLPSHHNWWDSPSYESWHSLCSERPLFLDVVHSLMNNEDLHSQVELYMYDFFVLLHGLYVNMWLYKQLLNSFTISQVAQQKMALENWRKTWEASMKNIPANEWSKFGFCRDAMEYYWLARMFLASREDNLALDFQNPGYVSNKIEEISDSKASDEKLLSTLKFMKAIRHSKIIDNSGSVKDLLRQVNTSQQPQFTKTKDIFEFVLWKKRIDC</sequence>
<dbReference type="OrthoDB" id="9439903at2759"/>
<dbReference type="PROSITE" id="PS50157">
    <property type="entry name" value="ZINC_FINGER_C2H2_2"/>
    <property type="match status" value="1"/>
</dbReference>
<dbReference type="GO" id="GO:0000981">
    <property type="term" value="F:DNA-binding transcription factor activity, RNA polymerase II-specific"/>
    <property type="evidence" value="ECO:0007669"/>
    <property type="project" value="InterPro"/>
</dbReference>
<dbReference type="SUPFAM" id="SSF57667">
    <property type="entry name" value="beta-beta-alpha zinc fingers"/>
    <property type="match status" value="1"/>
</dbReference>
<protein>
    <recommendedName>
        <fullName evidence="7">C2H2-type domain-containing protein</fullName>
    </recommendedName>
</protein>
<keyword evidence="2" id="KW-0862">Zinc</keyword>
<name>G3BDF3_CANTC</name>
<accession>G3BDF3</accession>
<dbReference type="GO" id="GO:0003677">
    <property type="term" value="F:DNA binding"/>
    <property type="evidence" value="ECO:0007669"/>
    <property type="project" value="InterPro"/>
</dbReference>
<keyword evidence="4" id="KW-0804">Transcription</keyword>
<dbReference type="GO" id="GO:0008270">
    <property type="term" value="F:zinc ion binding"/>
    <property type="evidence" value="ECO:0007669"/>
    <property type="project" value="UniProtKB-KW"/>
</dbReference>
<dbReference type="CDD" id="cd00067">
    <property type="entry name" value="GAL4"/>
    <property type="match status" value="1"/>
</dbReference>
<keyword evidence="5" id="KW-0539">Nucleus</keyword>
<dbReference type="HOGENOM" id="CLU_012538_2_1_1"/>
<dbReference type="GeneID" id="18250071"/>
<evidence type="ECO:0000313" key="8">
    <source>
        <dbReference type="EMBL" id="EGV60944.1"/>
    </source>
</evidence>
<keyword evidence="3" id="KW-0805">Transcription regulation</keyword>
<evidence type="ECO:0000256" key="6">
    <source>
        <dbReference type="PROSITE-ProRule" id="PRU00042"/>
    </source>
</evidence>
<dbReference type="SMART" id="SM00355">
    <property type="entry name" value="ZnF_C2H2"/>
    <property type="match status" value="2"/>
</dbReference>
<evidence type="ECO:0000259" key="7">
    <source>
        <dbReference type="PROSITE" id="PS50157"/>
    </source>
</evidence>
<evidence type="ECO:0000256" key="1">
    <source>
        <dbReference type="ARBA" id="ARBA00022723"/>
    </source>
</evidence>
<dbReference type="PROSITE" id="PS00028">
    <property type="entry name" value="ZINC_FINGER_C2H2_1"/>
    <property type="match status" value="1"/>
</dbReference>
<dbReference type="PANTHER" id="PTHR47660">
    <property type="entry name" value="TRANSCRIPTION FACTOR WITH C2H2 AND ZN(2)-CYS(6) DNA BINDING DOMAIN (EUROFUNG)-RELATED-RELATED"/>
    <property type="match status" value="1"/>
</dbReference>
<reference evidence="8 9" key="1">
    <citation type="journal article" date="2011" name="Proc. Natl. Acad. Sci. U.S.A.">
        <title>Comparative genomics of xylose-fermenting fungi for enhanced biofuel production.</title>
        <authorList>
            <person name="Wohlbach D.J."/>
            <person name="Kuo A."/>
            <person name="Sato T.K."/>
            <person name="Potts K.M."/>
            <person name="Salamov A.A."/>
            <person name="LaButti K.M."/>
            <person name="Sun H."/>
            <person name="Clum A."/>
            <person name="Pangilinan J.L."/>
            <person name="Lindquist E.A."/>
            <person name="Lucas S."/>
            <person name="Lapidus A."/>
            <person name="Jin M."/>
            <person name="Gunawan C."/>
            <person name="Balan V."/>
            <person name="Dale B.E."/>
            <person name="Jeffries T.W."/>
            <person name="Zinkel R."/>
            <person name="Barry K.W."/>
            <person name="Grigoriev I.V."/>
            <person name="Gasch A.P."/>
        </authorList>
    </citation>
    <scope>NUCLEOTIDE SEQUENCE [LARGE SCALE GENOMIC DNA]</scope>
    <source>
        <strain evidence="9">ATCC 10573 / BCRC 21748 / CBS 615 / JCM 9827 / NBRC 10315 / NRRL Y-1498 / VKM Y-70</strain>
    </source>
</reference>
<proteinExistence type="predicted"/>
<dbReference type="KEGG" id="cten:18250071"/>
<evidence type="ECO:0000256" key="5">
    <source>
        <dbReference type="ARBA" id="ARBA00023242"/>
    </source>
</evidence>
<dbReference type="SUPFAM" id="SSF57701">
    <property type="entry name" value="Zn2/Cys6 DNA-binding domain"/>
    <property type="match status" value="1"/>
</dbReference>
<keyword evidence="1" id="KW-0479">Metal-binding</keyword>
<dbReference type="InterPro" id="IPR001138">
    <property type="entry name" value="Zn2Cys6_DnaBD"/>
</dbReference>
<dbReference type="InterPro" id="IPR036864">
    <property type="entry name" value="Zn2-C6_fun-type_DNA-bd_sf"/>
</dbReference>
<dbReference type="Pfam" id="PF04082">
    <property type="entry name" value="Fungal_trans"/>
    <property type="match status" value="1"/>
</dbReference>
<gene>
    <name evidence="8" type="ORF">CANTEDRAFT_137416</name>
</gene>
<dbReference type="Pfam" id="PF00096">
    <property type="entry name" value="zf-C2H2"/>
    <property type="match status" value="2"/>
</dbReference>
<dbReference type="InterPro" id="IPR013087">
    <property type="entry name" value="Znf_C2H2_type"/>
</dbReference>
<dbReference type="EMBL" id="GL996528">
    <property type="protein sequence ID" value="EGV60944.1"/>
    <property type="molecule type" value="Genomic_DNA"/>
</dbReference>
<dbReference type="CDD" id="cd12148">
    <property type="entry name" value="fungal_TF_MHR"/>
    <property type="match status" value="1"/>
</dbReference>
<dbReference type="Proteomes" id="UP000000707">
    <property type="component" value="Unassembled WGS sequence"/>
</dbReference>
<dbReference type="InterPro" id="IPR036236">
    <property type="entry name" value="Znf_C2H2_sf"/>
</dbReference>
<keyword evidence="9" id="KW-1185">Reference proteome</keyword>
<evidence type="ECO:0000256" key="4">
    <source>
        <dbReference type="ARBA" id="ARBA00023163"/>
    </source>
</evidence>
<evidence type="ECO:0000256" key="2">
    <source>
        <dbReference type="ARBA" id="ARBA00022833"/>
    </source>
</evidence>
<evidence type="ECO:0000313" key="9">
    <source>
        <dbReference type="Proteomes" id="UP000000707"/>
    </source>
</evidence>
<keyword evidence="6" id="KW-0863">Zinc-finger</keyword>
<dbReference type="eggNOG" id="KOG1721">
    <property type="taxonomic scope" value="Eukaryota"/>
</dbReference>
<dbReference type="InterPro" id="IPR007219">
    <property type="entry name" value="XnlR_reg_dom"/>
</dbReference>